<dbReference type="Gene3D" id="2.40.10.10">
    <property type="entry name" value="Trypsin-like serine proteases"/>
    <property type="match status" value="1"/>
</dbReference>
<keyword evidence="4" id="KW-0378">Hydrolase</keyword>
<dbReference type="Proteomes" id="UP000829291">
    <property type="component" value="Chromosome 4"/>
</dbReference>
<feature type="transmembrane region" description="Helical" evidence="8">
    <location>
        <begin position="12"/>
        <end position="30"/>
    </location>
</feature>
<keyword evidence="3" id="KW-0732">Signal</keyword>
<dbReference type="PANTHER" id="PTHR24252:SF7">
    <property type="entry name" value="HYALIN"/>
    <property type="match status" value="1"/>
</dbReference>
<dbReference type="PROSITE" id="PS00134">
    <property type="entry name" value="TRYPSIN_HIS"/>
    <property type="match status" value="1"/>
</dbReference>
<dbReference type="Pfam" id="PF00089">
    <property type="entry name" value="Trypsin"/>
    <property type="match status" value="1"/>
</dbReference>
<organism evidence="11">
    <name type="scientific">Neodiprion lecontei</name>
    <name type="common">Redheaded pine sawfly</name>
    <dbReference type="NCBI Taxonomy" id="441921"/>
    <lineage>
        <taxon>Eukaryota</taxon>
        <taxon>Metazoa</taxon>
        <taxon>Ecdysozoa</taxon>
        <taxon>Arthropoda</taxon>
        <taxon>Hexapoda</taxon>
        <taxon>Insecta</taxon>
        <taxon>Pterygota</taxon>
        <taxon>Neoptera</taxon>
        <taxon>Endopterygota</taxon>
        <taxon>Hymenoptera</taxon>
        <taxon>Tenthredinoidea</taxon>
        <taxon>Diprionidae</taxon>
        <taxon>Diprioninae</taxon>
        <taxon>Neodiprion</taxon>
    </lineage>
</organism>
<keyword evidence="6" id="KW-0865">Zymogen</keyword>
<accession>A0A6J0B6F3</accession>
<dbReference type="SUPFAM" id="SSF50494">
    <property type="entry name" value="Trypsin-like serine proteases"/>
    <property type="match status" value="1"/>
</dbReference>
<keyword evidence="5" id="KW-0720">Serine protease</keyword>
<name>A0A6J0B6F3_NEOLC</name>
<comment type="similarity">
    <text evidence="1">Belongs to the peptidase S1 family.</text>
</comment>
<dbReference type="InParanoid" id="A0A6J0B6F3"/>
<dbReference type="FunFam" id="2.40.10.10:FF:000077">
    <property type="entry name" value="Predicted protein"/>
    <property type="match status" value="1"/>
</dbReference>
<evidence type="ECO:0000256" key="4">
    <source>
        <dbReference type="ARBA" id="ARBA00022801"/>
    </source>
</evidence>
<proteinExistence type="inferred from homology"/>
<evidence type="ECO:0000259" key="9">
    <source>
        <dbReference type="PROSITE" id="PS50240"/>
    </source>
</evidence>
<keyword evidence="8" id="KW-0472">Membrane</keyword>
<keyword evidence="8" id="KW-1133">Transmembrane helix</keyword>
<keyword evidence="8" id="KW-0812">Transmembrane</keyword>
<evidence type="ECO:0000256" key="8">
    <source>
        <dbReference type="SAM" id="Phobius"/>
    </source>
</evidence>
<evidence type="ECO:0000256" key="3">
    <source>
        <dbReference type="ARBA" id="ARBA00022729"/>
    </source>
</evidence>
<dbReference type="OrthoDB" id="10059102at2759"/>
<dbReference type="PRINTS" id="PR00722">
    <property type="entry name" value="CHYMOTRYPSIN"/>
</dbReference>
<evidence type="ECO:0000256" key="7">
    <source>
        <dbReference type="ARBA" id="ARBA00023157"/>
    </source>
</evidence>
<dbReference type="InterPro" id="IPR043504">
    <property type="entry name" value="Peptidase_S1_PA_chymotrypsin"/>
</dbReference>
<reference evidence="11" key="1">
    <citation type="submission" date="2025-08" db="UniProtKB">
        <authorList>
            <consortium name="RefSeq"/>
        </authorList>
    </citation>
    <scope>IDENTIFICATION</scope>
    <source>
        <tissue evidence="11">Thorax and Abdomen</tissue>
    </source>
</reference>
<dbReference type="GeneID" id="107216920"/>
<gene>
    <name evidence="11" type="primary">LOC107216920</name>
</gene>
<evidence type="ECO:0000256" key="6">
    <source>
        <dbReference type="ARBA" id="ARBA00023145"/>
    </source>
</evidence>
<feature type="domain" description="Peptidase S1" evidence="9">
    <location>
        <begin position="97"/>
        <end position="331"/>
    </location>
</feature>
<keyword evidence="7" id="KW-1015">Disulfide bond</keyword>
<dbReference type="AlphaFoldDB" id="A0A6J0B6F3"/>
<sequence>MNSNLNNTNEHSYLCLVAIYAIHVVVFHLYSPSHLPIDTNSHPARLQPMARWRARSTLGETRRNFTGSVLHESELPLADRDSDANETLQGRIPPPRVIGRVQATVGQFPHQVSLRRSKTGVHFCGGSIIDEEWIVTAAHCMYSNGKLIAASTIKVYAGDLLLNKPSSRSQTRAVRRVVVHQDFDVNTLRNDIALLKLRSKLTLDDEAVAAKALRNETVADGTPCQVSGWGVTKYKNTALSNELLYIDIPVVDRTLCRELMANFSDIPQVMICAGYIEGGFDSCQGDSGGGMICDDMLTGVVSWGKECGLANFPGIYTNVYVFSDWIVETIATSASSPTSAKGWSPAAWGVFLGCLVFLFTYTDRERVESEPPS</sequence>
<keyword evidence="10" id="KW-1185">Reference proteome</keyword>
<evidence type="ECO:0000256" key="5">
    <source>
        <dbReference type="ARBA" id="ARBA00022825"/>
    </source>
</evidence>
<dbReference type="InterPro" id="IPR009003">
    <property type="entry name" value="Peptidase_S1_PA"/>
</dbReference>
<protein>
    <submittedName>
        <fullName evidence="11">Trypsin isoform X1</fullName>
    </submittedName>
</protein>
<dbReference type="GO" id="GO:0004252">
    <property type="term" value="F:serine-type endopeptidase activity"/>
    <property type="evidence" value="ECO:0007669"/>
    <property type="project" value="InterPro"/>
</dbReference>
<dbReference type="KEGG" id="nlo:107216920"/>
<dbReference type="GO" id="GO:0006508">
    <property type="term" value="P:proteolysis"/>
    <property type="evidence" value="ECO:0007669"/>
    <property type="project" value="UniProtKB-KW"/>
</dbReference>
<dbReference type="InterPro" id="IPR001254">
    <property type="entry name" value="Trypsin_dom"/>
</dbReference>
<dbReference type="PANTHER" id="PTHR24252">
    <property type="entry name" value="ACROSIN-RELATED"/>
    <property type="match status" value="1"/>
</dbReference>
<dbReference type="InterPro" id="IPR018114">
    <property type="entry name" value="TRYPSIN_HIS"/>
</dbReference>
<evidence type="ECO:0000313" key="10">
    <source>
        <dbReference type="Proteomes" id="UP000829291"/>
    </source>
</evidence>
<evidence type="ECO:0000256" key="1">
    <source>
        <dbReference type="ARBA" id="ARBA00007664"/>
    </source>
</evidence>
<dbReference type="CDD" id="cd00190">
    <property type="entry name" value="Tryp_SPc"/>
    <property type="match status" value="1"/>
</dbReference>
<evidence type="ECO:0000313" key="11">
    <source>
        <dbReference type="RefSeq" id="XP_015509741.1"/>
    </source>
</evidence>
<dbReference type="InterPro" id="IPR001314">
    <property type="entry name" value="Peptidase_S1A"/>
</dbReference>
<dbReference type="RefSeq" id="XP_015509741.1">
    <property type="nucleotide sequence ID" value="XM_015654255.2"/>
</dbReference>
<evidence type="ECO:0000256" key="2">
    <source>
        <dbReference type="ARBA" id="ARBA00022670"/>
    </source>
</evidence>
<dbReference type="PROSITE" id="PS50240">
    <property type="entry name" value="TRYPSIN_DOM"/>
    <property type="match status" value="1"/>
</dbReference>
<keyword evidence="2" id="KW-0645">Protease</keyword>
<dbReference type="SMART" id="SM00020">
    <property type="entry name" value="Tryp_SPc"/>
    <property type="match status" value="1"/>
</dbReference>